<dbReference type="RefSeq" id="WP_345440676.1">
    <property type="nucleotide sequence ID" value="NZ_BAABHK010000020.1"/>
</dbReference>
<organism evidence="2 3">
    <name type="scientific">Actinoallomurus vinaceus</name>
    <dbReference type="NCBI Taxonomy" id="1080074"/>
    <lineage>
        <taxon>Bacteria</taxon>
        <taxon>Bacillati</taxon>
        <taxon>Actinomycetota</taxon>
        <taxon>Actinomycetes</taxon>
        <taxon>Streptosporangiales</taxon>
        <taxon>Thermomonosporaceae</taxon>
        <taxon>Actinoallomurus</taxon>
    </lineage>
</organism>
<evidence type="ECO:0000313" key="2">
    <source>
        <dbReference type="EMBL" id="GAA4637545.1"/>
    </source>
</evidence>
<sequence>MRRLLGLLAALVMSIAVLAMPEPAMAGVGVLKIKSAKATDTTPGHSAQIEVAAASDYGVTELVVRLHLVNDRNIIATLNTDRISGTAEDGVWRSTETVTIPDGRVEIEVKAATGLGGHLGYVSAGIIDNGRDVRLSELTASPDSLDSEHGDFRLTGRLVTRATDGTEQGVGHHTIRLLNATQNLEMGYTITDDQGYFSAAAHLNRAARVDAVSPADAIYRTAKIETVVHYTALATRLTIEAPADGGVVGKGMTLTGRLERQSLTGEWSGLSGATVNLSSSGASAIDVVTGADGTYSAQMTVQPGDVYWSALFLGDMGASGTYEHSSAVANGVIVRTQPKIVDLDAGPEPAGRGATVTVRGHVVRPAPAGGTEPAPQAYVGVQFSADGKKWSGPSGFTLTDAHGAFSLGVTADRDGYWRAFVEKDYSYLAATGPSDYVDTKYRTRISGLNASPEPVRKGRTITVAGVLERNTTSWKAFATRSVKIYFRADGSTKWTYAGTARTDGHGRFSFGAKASKDGSWRATYAGDSSYLAVTSAADHVDVR</sequence>
<dbReference type="Proteomes" id="UP001501442">
    <property type="component" value="Unassembled WGS sequence"/>
</dbReference>
<name>A0ABP8USS9_9ACTN</name>
<dbReference type="EMBL" id="BAABHK010000020">
    <property type="protein sequence ID" value="GAA4637545.1"/>
    <property type="molecule type" value="Genomic_DNA"/>
</dbReference>
<accession>A0ABP8USS9</accession>
<keyword evidence="1" id="KW-0732">Signal</keyword>
<evidence type="ECO:0008006" key="4">
    <source>
        <dbReference type="Google" id="ProtNLM"/>
    </source>
</evidence>
<feature type="signal peptide" evidence="1">
    <location>
        <begin position="1"/>
        <end position="19"/>
    </location>
</feature>
<evidence type="ECO:0000256" key="1">
    <source>
        <dbReference type="SAM" id="SignalP"/>
    </source>
</evidence>
<feature type="chain" id="PRO_5046808355" description="Carboxypeptidase regulatory-like domain-containing protein" evidence="1">
    <location>
        <begin position="20"/>
        <end position="543"/>
    </location>
</feature>
<keyword evidence="3" id="KW-1185">Reference proteome</keyword>
<protein>
    <recommendedName>
        <fullName evidence="4">Carboxypeptidase regulatory-like domain-containing protein</fullName>
    </recommendedName>
</protein>
<gene>
    <name evidence="2" type="ORF">GCM10023196_091770</name>
</gene>
<reference evidence="3" key="1">
    <citation type="journal article" date="2019" name="Int. J. Syst. Evol. Microbiol.">
        <title>The Global Catalogue of Microorganisms (GCM) 10K type strain sequencing project: providing services to taxonomists for standard genome sequencing and annotation.</title>
        <authorList>
            <consortium name="The Broad Institute Genomics Platform"/>
            <consortium name="The Broad Institute Genome Sequencing Center for Infectious Disease"/>
            <person name="Wu L."/>
            <person name="Ma J."/>
        </authorList>
    </citation>
    <scope>NUCLEOTIDE SEQUENCE [LARGE SCALE GENOMIC DNA]</scope>
    <source>
        <strain evidence="3">JCM 17939</strain>
    </source>
</reference>
<proteinExistence type="predicted"/>
<comment type="caution">
    <text evidence="2">The sequence shown here is derived from an EMBL/GenBank/DDBJ whole genome shotgun (WGS) entry which is preliminary data.</text>
</comment>
<evidence type="ECO:0000313" key="3">
    <source>
        <dbReference type="Proteomes" id="UP001501442"/>
    </source>
</evidence>